<dbReference type="PIRSF" id="PIRSF019663">
    <property type="entry name" value="Legumain"/>
    <property type="match status" value="1"/>
</dbReference>
<dbReference type="Pfam" id="PF01650">
    <property type="entry name" value="Peptidase_C13"/>
    <property type="match status" value="1"/>
</dbReference>
<dbReference type="InParanoid" id="A0A0V0QEB8"/>
<dbReference type="OrthoDB" id="192611at2759"/>
<reference evidence="6 7" key="1">
    <citation type="journal article" date="2015" name="Sci. Rep.">
        <title>Genome of the facultative scuticociliatosis pathogen Pseudocohnilembus persalinus provides insight into its virulence through horizontal gene transfer.</title>
        <authorList>
            <person name="Xiong J."/>
            <person name="Wang G."/>
            <person name="Cheng J."/>
            <person name="Tian M."/>
            <person name="Pan X."/>
            <person name="Warren A."/>
            <person name="Jiang C."/>
            <person name="Yuan D."/>
            <person name="Miao W."/>
        </authorList>
    </citation>
    <scope>NUCLEOTIDE SEQUENCE [LARGE SCALE GENOMIC DNA]</scope>
    <source>
        <strain evidence="6">36N120E</strain>
    </source>
</reference>
<dbReference type="FunCoup" id="A0A0V0QEB8">
    <property type="interactions" value="164"/>
</dbReference>
<dbReference type="AlphaFoldDB" id="A0A0V0QEB8"/>
<dbReference type="GO" id="GO:0003923">
    <property type="term" value="F:GPI-anchor transamidase activity"/>
    <property type="evidence" value="ECO:0007669"/>
    <property type="project" value="InterPro"/>
</dbReference>
<dbReference type="PANTHER" id="PTHR48067:SF1">
    <property type="entry name" value="GPI-ANCHOR TRANSAMIDASE"/>
    <property type="match status" value="1"/>
</dbReference>
<comment type="similarity">
    <text evidence="2">Belongs to the peptidase C13 family.</text>
</comment>
<dbReference type="PANTHER" id="PTHR48067">
    <property type="entry name" value="GPI-ANCHOR TRANSAMIDASE"/>
    <property type="match status" value="1"/>
</dbReference>
<protein>
    <recommendedName>
        <fullName evidence="8">Peptidase C13, legumain</fullName>
    </recommendedName>
</protein>
<dbReference type="InterPro" id="IPR028361">
    <property type="entry name" value="GPI_transamidase"/>
</dbReference>
<evidence type="ECO:0000256" key="4">
    <source>
        <dbReference type="ARBA" id="ARBA00022729"/>
    </source>
</evidence>
<dbReference type="PRINTS" id="PR00776">
    <property type="entry name" value="HEMOGLOBNASE"/>
</dbReference>
<keyword evidence="4" id="KW-0732">Signal</keyword>
<evidence type="ECO:0008006" key="8">
    <source>
        <dbReference type="Google" id="ProtNLM"/>
    </source>
</evidence>
<comment type="caution">
    <text evidence="6">The sequence shown here is derived from an EMBL/GenBank/DDBJ whole genome shotgun (WGS) entry which is preliminary data.</text>
</comment>
<dbReference type="UniPathway" id="UPA00196"/>
<dbReference type="GO" id="GO:0006508">
    <property type="term" value="P:proteolysis"/>
    <property type="evidence" value="ECO:0007669"/>
    <property type="project" value="InterPro"/>
</dbReference>
<evidence type="ECO:0000256" key="3">
    <source>
        <dbReference type="ARBA" id="ARBA00022502"/>
    </source>
</evidence>
<dbReference type="InterPro" id="IPR001096">
    <property type="entry name" value="Peptidase_C13"/>
</dbReference>
<evidence type="ECO:0000256" key="1">
    <source>
        <dbReference type="ARBA" id="ARBA00004687"/>
    </source>
</evidence>
<dbReference type="OMA" id="TTILCYR"/>
<gene>
    <name evidence="6" type="ORF">PPERSA_06161</name>
</gene>
<proteinExistence type="inferred from homology"/>
<evidence type="ECO:0000313" key="6">
    <source>
        <dbReference type="EMBL" id="KRX00518.1"/>
    </source>
</evidence>
<evidence type="ECO:0000256" key="2">
    <source>
        <dbReference type="ARBA" id="ARBA00009941"/>
    </source>
</evidence>
<accession>A0A0V0QEB8</accession>
<name>A0A0V0QEB8_PSEPJ</name>
<organism evidence="6 7">
    <name type="scientific">Pseudocohnilembus persalinus</name>
    <name type="common">Ciliate</name>
    <dbReference type="NCBI Taxonomy" id="266149"/>
    <lineage>
        <taxon>Eukaryota</taxon>
        <taxon>Sar</taxon>
        <taxon>Alveolata</taxon>
        <taxon>Ciliophora</taxon>
        <taxon>Intramacronucleata</taxon>
        <taxon>Oligohymenophorea</taxon>
        <taxon>Scuticociliatia</taxon>
        <taxon>Philasterida</taxon>
        <taxon>Pseudocohnilembidae</taxon>
        <taxon>Pseudocohnilembus</taxon>
    </lineage>
</organism>
<evidence type="ECO:0000256" key="5">
    <source>
        <dbReference type="PIRSR" id="PIRSR019663-1"/>
    </source>
</evidence>
<evidence type="ECO:0000313" key="7">
    <source>
        <dbReference type="Proteomes" id="UP000054937"/>
    </source>
</evidence>
<dbReference type="GO" id="GO:0016255">
    <property type="term" value="P:attachment of GPI anchor to protein"/>
    <property type="evidence" value="ECO:0007669"/>
    <property type="project" value="InterPro"/>
</dbReference>
<sequence>MMIYQTLRNYGFNDENILLLIPENTSCNPRNPVPGQVSPYDNKYEPNLFRNIEVDYKHSDVEVKSFFNILRGRYNKYLPQGQRIRLHKNANILVYFTGHGGDSYIKMQDTDVVFDEDLERILRESYTKELYHEIAMFSDSCSAATLFYKLVAPNIFSVGSSTFDEKSYSYGRDSLYQQSKTDRFTYNNYQFLNNEFKANRDLKFADLFKTYTYDFLKSHYETINTMPNRNEKDIYLKEFWTNQRIQKIKKQNFQKLQTRSQYFNGEIQQDNSNENDYLINTLMDKDDEQYNLISKLTQQLNQQQINIDQNIDIQLINQKK</sequence>
<feature type="active site" evidence="5">
    <location>
        <position position="99"/>
    </location>
</feature>
<dbReference type="GO" id="GO:0006506">
    <property type="term" value="P:GPI anchor biosynthetic process"/>
    <property type="evidence" value="ECO:0007669"/>
    <property type="project" value="UniProtKB-UniPathway"/>
</dbReference>
<dbReference type="EMBL" id="LDAU01000187">
    <property type="protein sequence ID" value="KRX00518.1"/>
    <property type="molecule type" value="Genomic_DNA"/>
</dbReference>
<feature type="active site" description="Nucleophile" evidence="5">
    <location>
        <position position="141"/>
    </location>
</feature>
<comment type="pathway">
    <text evidence="1">Glycolipid biosynthesis; glycosylphosphatidylinositol-anchor biosynthesis.</text>
</comment>
<keyword evidence="3" id="KW-0337">GPI-anchor biosynthesis</keyword>
<dbReference type="Gene3D" id="3.40.50.1460">
    <property type="match status" value="1"/>
</dbReference>
<dbReference type="GO" id="GO:0042765">
    <property type="term" value="C:GPI-anchor transamidase complex"/>
    <property type="evidence" value="ECO:0007669"/>
    <property type="project" value="InterPro"/>
</dbReference>
<keyword evidence="7" id="KW-1185">Reference proteome</keyword>
<dbReference type="Proteomes" id="UP000054937">
    <property type="component" value="Unassembled WGS sequence"/>
</dbReference>